<proteinExistence type="inferred from homology"/>
<dbReference type="RefSeq" id="WP_169079793.1">
    <property type="nucleotide sequence ID" value="NZ_JAAIIF010000008.1"/>
</dbReference>
<sequence length="275" mass="30072">MSYALITGASSGIGRELAALFAANGHDLVITARSRTRLDAVRDALEGRYHVRVVPFAIDLSEPDAPQWLHDFTTSHGIAIEYLANNAGFADWTGYLDADWDRQRRMMRLNMEALAELTYRYGRDMRAAGHGRILNVSSVASMMAGPYMAMYFATKAFVRSLSEAVAHELRGTGVTVTCVCPGPTTTGFAKAARMGGRNFFTMTKPATARQLAAFAYRRMMRGSTLAYHGPLTKAGAFAERMLPRAATRAMAAFMNGGDPTRRTAQRGASGKRRAR</sequence>
<dbReference type="AlphaFoldDB" id="A0A7Y0ETN3"/>
<dbReference type="Proteomes" id="UP000529710">
    <property type="component" value="Unassembled WGS sequence"/>
</dbReference>
<dbReference type="PRINTS" id="PR00080">
    <property type="entry name" value="SDRFAMILY"/>
</dbReference>
<evidence type="ECO:0000313" key="5">
    <source>
        <dbReference type="EMBL" id="NMM96220.1"/>
    </source>
</evidence>
<dbReference type="InterPro" id="IPR002347">
    <property type="entry name" value="SDR_fam"/>
</dbReference>
<dbReference type="Gene3D" id="3.40.50.720">
    <property type="entry name" value="NAD(P)-binding Rossmann-like Domain"/>
    <property type="match status" value="1"/>
</dbReference>
<comment type="similarity">
    <text evidence="1 3">Belongs to the short-chain dehydrogenases/reductases (SDR) family.</text>
</comment>
<dbReference type="PIRSF" id="PIRSF000126">
    <property type="entry name" value="11-beta-HSD1"/>
    <property type="match status" value="1"/>
</dbReference>
<keyword evidence="2" id="KW-0560">Oxidoreductase</keyword>
<evidence type="ECO:0000256" key="2">
    <source>
        <dbReference type="ARBA" id="ARBA00023002"/>
    </source>
</evidence>
<dbReference type="InterPro" id="IPR036291">
    <property type="entry name" value="NAD(P)-bd_dom_sf"/>
</dbReference>
<dbReference type="PRINTS" id="PR00081">
    <property type="entry name" value="GDHRDH"/>
</dbReference>
<dbReference type="SUPFAM" id="SSF51735">
    <property type="entry name" value="NAD(P)-binding Rossmann-fold domains"/>
    <property type="match status" value="1"/>
</dbReference>
<name>A0A7Y0ETN3_9BIFI</name>
<accession>A0A7Y0ETN3</accession>
<evidence type="ECO:0000256" key="1">
    <source>
        <dbReference type="ARBA" id="ARBA00006484"/>
    </source>
</evidence>
<dbReference type="GO" id="GO:0016491">
    <property type="term" value="F:oxidoreductase activity"/>
    <property type="evidence" value="ECO:0007669"/>
    <property type="project" value="UniProtKB-KW"/>
</dbReference>
<evidence type="ECO:0000256" key="4">
    <source>
        <dbReference type="SAM" id="MobiDB-lite"/>
    </source>
</evidence>
<gene>
    <name evidence="5" type="ORF">G1C98_0956</name>
</gene>
<dbReference type="EMBL" id="JAAIIF010000008">
    <property type="protein sequence ID" value="NMM96220.1"/>
    <property type="molecule type" value="Genomic_DNA"/>
</dbReference>
<dbReference type="Pfam" id="PF00106">
    <property type="entry name" value="adh_short"/>
    <property type="match status" value="1"/>
</dbReference>
<organism evidence="5 6">
    <name type="scientific">Bifidobacterium erythrocebi</name>
    <dbReference type="NCBI Taxonomy" id="2675325"/>
    <lineage>
        <taxon>Bacteria</taxon>
        <taxon>Bacillati</taxon>
        <taxon>Actinomycetota</taxon>
        <taxon>Actinomycetes</taxon>
        <taxon>Bifidobacteriales</taxon>
        <taxon>Bifidobacteriaceae</taxon>
        <taxon>Bifidobacterium</taxon>
    </lineage>
</organism>
<dbReference type="PANTHER" id="PTHR44196">
    <property type="entry name" value="DEHYDROGENASE/REDUCTASE SDR FAMILY MEMBER 7B"/>
    <property type="match status" value="1"/>
</dbReference>
<comment type="caution">
    <text evidence="5">The sequence shown here is derived from an EMBL/GenBank/DDBJ whole genome shotgun (WGS) entry which is preliminary data.</text>
</comment>
<feature type="region of interest" description="Disordered" evidence="4">
    <location>
        <begin position="254"/>
        <end position="275"/>
    </location>
</feature>
<evidence type="ECO:0000313" key="6">
    <source>
        <dbReference type="Proteomes" id="UP000529710"/>
    </source>
</evidence>
<protein>
    <submittedName>
        <fullName evidence="5">Short-chain dehydrogenase</fullName>
    </submittedName>
</protein>
<dbReference type="CDD" id="cd05233">
    <property type="entry name" value="SDR_c"/>
    <property type="match status" value="1"/>
</dbReference>
<keyword evidence="6" id="KW-1185">Reference proteome</keyword>
<dbReference type="GO" id="GO:0016020">
    <property type="term" value="C:membrane"/>
    <property type="evidence" value="ECO:0007669"/>
    <property type="project" value="TreeGrafter"/>
</dbReference>
<evidence type="ECO:0000256" key="3">
    <source>
        <dbReference type="RuleBase" id="RU000363"/>
    </source>
</evidence>
<dbReference type="PANTHER" id="PTHR44196:SF2">
    <property type="entry name" value="SHORT-CHAIN DEHYDROGENASE-RELATED"/>
    <property type="match status" value="1"/>
</dbReference>
<reference evidence="5 6" key="1">
    <citation type="submission" date="2020-02" db="EMBL/GenBank/DDBJ databases">
        <title>Characterization of phylogenetic diversity of novel bifidobacterial species isolated in Czech ZOOs.</title>
        <authorList>
            <person name="Lugli G.A."/>
            <person name="Vera N.B."/>
            <person name="Ventura M."/>
        </authorList>
    </citation>
    <scope>NUCLEOTIDE SEQUENCE [LARGE SCALE GENOMIC DNA]</scope>
    <source>
        <strain evidence="5 6">DSM 109960</strain>
    </source>
</reference>